<reference evidence="7" key="1">
    <citation type="submission" date="2021-02" db="EMBL/GenBank/DDBJ databases">
        <authorList>
            <person name="Nowell W R."/>
        </authorList>
    </citation>
    <scope>NUCLEOTIDE SEQUENCE</scope>
</reference>
<organism evidence="7 9">
    <name type="scientific">Adineta ricciae</name>
    <name type="common">Rotifer</name>
    <dbReference type="NCBI Taxonomy" id="249248"/>
    <lineage>
        <taxon>Eukaryota</taxon>
        <taxon>Metazoa</taxon>
        <taxon>Spiralia</taxon>
        <taxon>Gnathifera</taxon>
        <taxon>Rotifera</taxon>
        <taxon>Eurotatoria</taxon>
        <taxon>Bdelloidea</taxon>
        <taxon>Adinetida</taxon>
        <taxon>Adinetidae</taxon>
        <taxon>Adineta</taxon>
    </lineage>
</organism>
<dbReference type="Proteomes" id="UP000663828">
    <property type="component" value="Unassembled WGS sequence"/>
</dbReference>
<dbReference type="AlphaFoldDB" id="A0A814FFU3"/>
<dbReference type="GO" id="GO:0016779">
    <property type="term" value="F:nucleotidyltransferase activity"/>
    <property type="evidence" value="ECO:0007669"/>
    <property type="project" value="UniProtKB-KW"/>
</dbReference>
<dbReference type="Proteomes" id="UP000663852">
    <property type="component" value="Unassembled WGS sequence"/>
</dbReference>
<evidence type="ECO:0000313" key="8">
    <source>
        <dbReference type="EMBL" id="CAF1363758.1"/>
    </source>
</evidence>
<evidence type="ECO:0000256" key="3">
    <source>
        <dbReference type="ARBA" id="ARBA00022679"/>
    </source>
</evidence>
<dbReference type="InterPro" id="IPR000768">
    <property type="entry name" value="ART"/>
</dbReference>
<dbReference type="Pfam" id="PF01129">
    <property type="entry name" value="ART"/>
    <property type="match status" value="1"/>
</dbReference>
<proteinExistence type="inferred from homology"/>
<sequence>MAKKTAPRKLSTSSARFTSNTFSDLQNVNQSPIFGYEDLPVVTLEKAVQKLLSLVPNLTHHVIKAKEKCNKDSEVLTLNESAAIYLYSMPVPFFSRLNSALRAEKRHALKPWFSFLKLFLTALDKLPSLDIRVWRGVGDNVNADFTEGQMETWWSVNSCSKDLNIVEKFLGDKGTLFSIDVLHGKDISEYSSIPEEREVVLIPGTRLLAKCKPCNFADRLLIIHLVEEKDHLLEETIHLIDRTLANDTASQDEEISLMSEEECNIYMGISASISTAEYEGPRIVENERPPRAIYECDGDSVIRLLNPANLEIEAEQKHFAHRDTGAFMNWFFIRKLVFHNSSKETIAVLHLSGEYEDTLGNWQMCKYVMIGQPVGPNESITFSHDVCINLPASNIASYAVNMAVEAHCRPGYDENYQNRAHKSFPQPLKLRLTAHDTMGKVCRLIFEQFNSPLVLPTPERTARKLSIDAQQIVDWISVDDSETLTRIFTVLYLDDKACLHVVTVSSNNTWDDRYLDEDNIKSLQKKAKKQQTAEMALENFGVSDKIQHIALFDPATFRMYALRIILLSTTSKTSKMVRLPLDKIRSNGSHSAM</sequence>
<dbReference type="EC" id="2.4.2.31" evidence="6"/>
<comment type="similarity">
    <text evidence="1 6">Belongs to the Arg-specific ADP-ribosyltransferase family.</text>
</comment>
<dbReference type="OrthoDB" id="423533at2759"/>
<comment type="caution">
    <text evidence="7">The sequence shown here is derived from an EMBL/GenBank/DDBJ whole genome shotgun (WGS) entry which is preliminary data.</text>
</comment>
<evidence type="ECO:0000313" key="7">
    <source>
        <dbReference type="EMBL" id="CAF0982284.1"/>
    </source>
</evidence>
<dbReference type="PROSITE" id="PS51996">
    <property type="entry name" value="TR_MART"/>
    <property type="match status" value="1"/>
</dbReference>
<dbReference type="EMBL" id="CAJNOR010000689">
    <property type="protein sequence ID" value="CAF0982284.1"/>
    <property type="molecule type" value="Genomic_DNA"/>
</dbReference>
<keyword evidence="6" id="KW-0520">NAD</keyword>
<protein>
    <recommendedName>
        <fullName evidence="6">NAD(P)(+)--arginine ADP-ribosyltransferase</fullName>
        <ecNumber evidence="6">2.4.2.31</ecNumber>
    </recommendedName>
    <alternativeName>
        <fullName evidence="6">Mono(ADP-ribosyl)transferase</fullName>
    </alternativeName>
</protein>
<evidence type="ECO:0000313" key="9">
    <source>
        <dbReference type="Proteomes" id="UP000663828"/>
    </source>
</evidence>
<evidence type="ECO:0000256" key="1">
    <source>
        <dbReference type="ARBA" id="ARBA00009558"/>
    </source>
</evidence>
<dbReference type="EMBL" id="CAJNOJ010000278">
    <property type="protein sequence ID" value="CAF1363758.1"/>
    <property type="molecule type" value="Genomic_DNA"/>
</dbReference>
<keyword evidence="4" id="KW-0548">Nucleotidyltransferase</keyword>
<dbReference type="SUPFAM" id="SSF56399">
    <property type="entry name" value="ADP-ribosylation"/>
    <property type="match status" value="1"/>
</dbReference>
<evidence type="ECO:0000256" key="2">
    <source>
        <dbReference type="ARBA" id="ARBA00022676"/>
    </source>
</evidence>
<dbReference type="Gene3D" id="3.90.176.10">
    <property type="entry name" value="Toxin ADP-ribosyltransferase, Chain A, domain 1"/>
    <property type="match status" value="1"/>
</dbReference>
<comment type="catalytic activity">
    <reaction evidence="5 6">
        <text>L-arginyl-[protein] + NAD(+) = N(omega)-(ADP-D-ribosyl)-L-arginyl-[protein] + nicotinamide + H(+)</text>
        <dbReference type="Rhea" id="RHEA:19149"/>
        <dbReference type="Rhea" id="RHEA-COMP:10532"/>
        <dbReference type="Rhea" id="RHEA-COMP:15087"/>
        <dbReference type="ChEBI" id="CHEBI:15378"/>
        <dbReference type="ChEBI" id="CHEBI:17154"/>
        <dbReference type="ChEBI" id="CHEBI:29965"/>
        <dbReference type="ChEBI" id="CHEBI:57540"/>
        <dbReference type="ChEBI" id="CHEBI:142554"/>
        <dbReference type="EC" id="2.4.2.31"/>
    </reaction>
</comment>
<keyword evidence="2 6" id="KW-0328">Glycosyltransferase</keyword>
<evidence type="ECO:0000256" key="4">
    <source>
        <dbReference type="ARBA" id="ARBA00022695"/>
    </source>
</evidence>
<accession>A0A814FFU3</accession>
<keyword evidence="9" id="KW-1185">Reference proteome</keyword>
<dbReference type="GO" id="GO:0106274">
    <property type="term" value="F:NAD+-protein-arginine ADP-ribosyltransferase activity"/>
    <property type="evidence" value="ECO:0007669"/>
    <property type="project" value="UniProtKB-EC"/>
</dbReference>
<gene>
    <name evidence="8" type="ORF">EDS130_LOCUS33974</name>
    <name evidence="7" type="ORF">XAT740_LOCUS12247</name>
</gene>
<keyword evidence="3 6" id="KW-0808">Transferase</keyword>
<evidence type="ECO:0000256" key="6">
    <source>
        <dbReference type="RuleBase" id="RU361228"/>
    </source>
</evidence>
<keyword evidence="6" id="KW-0521">NADP</keyword>
<name>A0A814FFU3_ADIRI</name>
<evidence type="ECO:0000256" key="5">
    <source>
        <dbReference type="ARBA" id="ARBA00047597"/>
    </source>
</evidence>